<dbReference type="PANTHER" id="PTHR30627">
    <property type="entry name" value="PEPTIDOGLYCAN D,D-TRANSPEPTIDASE"/>
    <property type="match status" value="1"/>
</dbReference>
<dbReference type="GO" id="GO:0009002">
    <property type="term" value="F:serine-type D-Ala-D-Ala carboxypeptidase activity"/>
    <property type="evidence" value="ECO:0007669"/>
    <property type="project" value="UniProtKB-EC"/>
</dbReference>
<dbReference type="GO" id="GO:0008658">
    <property type="term" value="F:penicillin binding"/>
    <property type="evidence" value="ECO:0007669"/>
    <property type="project" value="InterPro"/>
</dbReference>
<dbReference type="Pfam" id="PF00905">
    <property type="entry name" value="Transpeptidase"/>
    <property type="match status" value="1"/>
</dbReference>
<feature type="chain" id="PRO_5033471276" description="serine-type D-Ala-D-Ala carboxypeptidase" evidence="7">
    <location>
        <begin position="21"/>
        <end position="673"/>
    </location>
</feature>
<accession>A0A5S3QI27</accession>
<feature type="signal peptide" evidence="7">
    <location>
        <begin position="1"/>
        <end position="20"/>
    </location>
</feature>
<evidence type="ECO:0000256" key="4">
    <source>
        <dbReference type="ARBA" id="ARBA00012448"/>
    </source>
</evidence>
<dbReference type="SUPFAM" id="SSF54427">
    <property type="entry name" value="NTF2-like"/>
    <property type="match status" value="1"/>
</dbReference>
<evidence type="ECO:0000259" key="9">
    <source>
        <dbReference type="Pfam" id="PF03717"/>
    </source>
</evidence>
<dbReference type="SUPFAM" id="SSF56601">
    <property type="entry name" value="beta-lactamase/transpeptidase-like"/>
    <property type="match status" value="1"/>
</dbReference>
<feature type="domain" description="NTF2-like N-terminal transpeptidase" evidence="10">
    <location>
        <begin position="25"/>
        <end position="148"/>
    </location>
</feature>
<dbReference type="SUPFAM" id="SSF56519">
    <property type="entry name" value="Penicillin binding protein dimerisation domain"/>
    <property type="match status" value="1"/>
</dbReference>
<reference evidence="11 13" key="1">
    <citation type="submission" date="2019-05" db="EMBL/GenBank/DDBJ databases">
        <title>Genomic analysis of Lentibacillus sp. NKC220-2.</title>
        <authorList>
            <person name="Oh Y.J."/>
        </authorList>
    </citation>
    <scope>NUCLEOTIDE SEQUENCE [LARGE SCALE GENOMIC DNA]</scope>
    <source>
        <strain evidence="11 13">NKC220-2</strain>
    </source>
</reference>
<comment type="pathway">
    <text evidence="2">Cell wall biogenesis; peptidoglycan biosynthesis.</text>
</comment>
<dbReference type="Gene3D" id="3.10.450.100">
    <property type="entry name" value="NTF2-like, domain 1"/>
    <property type="match status" value="1"/>
</dbReference>
<dbReference type="AlphaFoldDB" id="A0A549YEH0"/>
<dbReference type="InterPro" id="IPR050515">
    <property type="entry name" value="Beta-lactam/transpept"/>
</dbReference>
<evidence type="ECO:0000259" key="8">
    <source>
        <dbReference type="Pfam" id="PF00905"/>
    </source>
</evidence>
<dbReference type="GO" id="GO:0071555">
    <property type="term" value="P:cell wall organization"/>
    <property type="evidence" value="ECO:0007669"/>
    <property type="project" value="TreeGrafter"/>
</dbReference>
<dbReference type="Gene3D" id="3.40.710.10">
    <property type="entry name" value="DD-peptidase/beta-lactamase superfamily"/>
    <property type="match status" value="1"/>
</dbReference>
<dbReference type="Proteomes" id="UP000306980">
    <property type="component" value="Unassembled WGS sequence"/>
</dbReference>
<dbReference type="InterPro" id="IPR032710">
    <property type="entry name" value="NTF2-like_dom_sf"/>
</dbReference>
<gene>
    <name evidence="11" type="ORF">FFL34_04040</name>
    <name evidence="12" type="ORF">FH966_00125</name>
</gene>
<dbReference type="EC" id="3.4.16.4" evidence="4"/>
<evidence type="ECO:0000256" key="2">
    <source>
        <dbReference type="ARBA" id="ARBA00004752"/>
    </source>
</evidence>
<dbReference type="GO" id="GO:0046677">
    <property type="term" value="P:response to antibiotic"/>
    <property type="evidence" value="ECO:0007669"/>
    <property type="project" value="InterPro"/>
</dbReference>
<dbReference type="GO" id="GO:0009252">
    <property type="term" value="P:peptidoglycan biosynthetic process"/>
    <property type="evidence" value="ECO:0007669"/>
    <property type="project" value="UniProtKB-UniPathway"/>
</dbReference>
<dbReference type="PANTHER" id="PTHR30627:SF25">
    <property type="entry name" value="PENICILLIN-BINDING PROTEIN 3"/>
    <property type="match status" value="1"/>
</dbReference>
<dbReference type="OrthoDB" id="9766847at2"/>
<dbReference type="EMBL" id="VJMZ01000001">
    <property type="protein sequence ID" value="TRM10248.1"/>
    <property type="molecule type" value="Genomic_DNA"/>
</dbReference>
<keyword evidence="7" id="KW-0732">Signal</keyword>
<organism evidence="12 14">
    <name type="scientific">Lentibacillus cibarius</name>
    <dbReference type="NCBI Taxonomy" id="2583219"/>
    <lineage>
        <taxon>Bacteria</taxon>
        <taxon>Bacillati</taxon>
        <taxon>Bacillota</taxon>
        <taxon>Bacilli</taxon>
        <taxon>Bacillales</taxon>
        <taxon>Bacillaceae</taxon>
        <taxon>Lentibacillus</taxon>
    </lineage>
</organism>
<evidence type="ECO:0000256" key="6">
    <source>
        <dbReference type="ARBA" id="ARBA00034000"/>
    </source>
</evidence>
<name>A0A549YEH0_9BACI</name>
<feature type="domain" description="Penicillin-binding protein dimerisation" evidence="9">
    <location>
        <begin position="157"/>
        <end position="322"/>
    </location>
</feature>
<evidence type="ECO:0000256" key="7">
    <source>
        <dbReference type="SAM" id="SignalP"/>
    </source>
</evidence>
<evidence type="ECO:0000256" key="5">
    <source>
        <dbReference type="ARBA" id="ARBA00023136"/>
    </source>
</evidence>
<dbReference type="GO" id="GO:0071972">
    <property type="term" value="F:peptidoglycan L,D-transpeptidase activity"/>
    <property type="evidence" value="ECO:0007669"/>
    <property type="project" value="TreeGrafter"/>
</dbReference>
<comment type="caution">
    <text evidence="12">The sequence shown here is derived from an EMBL/GenBank/DDBJ whole genome shotgun (WGS) entry which is preliminary data.</text>
</comment>
<dbReference type="RefSeq" id="WP_138601704.1">
    <property type="nucleotide sequence ID" value="NZ_VCIA01000001.1"/>
</dbReference>
<keyword evidence="5" id="KW-0472">Membrane</keyword>
<evidence type="ECO:0000256" key="1">
    <source>
        <dbReference type="ARBA" id="ARBA00004370"/>
    </source>
</evidence>
<comment type="subcellular location">
    <subcellularLocation>
        <location evidence="1">Membrane</location>
    </subcellularLocation>
</comment>
<dbReference type="InterPro" id="IPR001460">
    <property type="entry name" value="PCN-bd_Tpept"/>
</dbReference>
<protein>
    <recommendedName>
        <fullName evidence="4">serine-type D-Ala-D-Ala carboxypeptidase</fullName>
        <ecNumber evidence="4">3.4.16.4</ecNumber>
    </recommendedName>
</protein>
<comment type="similarity">
    <text evidence="3">Belongs to the transpeptidase family.</text>
</comment>
<evidence type="ECO:0000313" key="12">
    <source>
        <dbReference type="EMBL" id="TRM10248.1"/>
    </source>
</evidence>
<comment type="catalytic activity">
    <reaction evidence="6">
        <text>Preferential cleavage: (Ac)2-L-Lys-D-Ala-|-D-Ala. Also transpeptidation of peptidyl-alanyl moieties that are N-acyl substituents of D-alanine.</text>
        <dbReference type="EC" id="3.4.16.4"/>
    </reaction>
</comment>
<dbReference type="Proteomes" id="UP000319280">
    <property type="component" value="Unassembled WGS sequence"/>
</dbReference>
<proteinExistence type="inferred from homology"/>
<dbReference type="Gene3D" id="3.30.1390.30">
    <property type="entry name" value="Penicillin-binding protein 2a, domain 3"/>
    <property type="match status" value="1"/>
</dbReference>
<keyword evidence="14" id="KW-1185">Reference proteome</keyword>
<evidence type="ECO:0000313" key="11">
    <source>
        <dbReference type="EMBL" id="TMN21369.1"/>
    </source>
</evidence>
<evidence type="ECO:0000313" key="14">
    <source>
        <dbReference type="Proteomes" id="UP000319280"/>
    </source>
</evidence>
<dbReference type="InterPro" id="IPR012338">
    <property type="entry name" value="Beta-lactam/transpept-like"/>
</dbReference>
<dbReference type="EMBL" id="VCIA01000001">
    <property type="protein sequence ID" value="TMN21369.1"/>
    <property type="molecule type" value="Genomic_DNA"/>
</dbReference>
<dbReference type="Pfam" id="PF03717">
    <property type="entry name" value="PBP_dimer"/>
    <property type="match status" value="1"/>
</dbReference>
<dbReference type="UniPathway" id="UPA00219"/>
<dbReference type="InterPro" id="IPR007887">
    <property type="entry name" value="MecA_N"/>
</dbReference>
<evidence type="ECO:0000313" key="13">
    <source>
        <dbReference type="Proteomes" id="UP000306980"/>
    </source>
</evidence>
<dbReference type="Gene3D" id="3.90.1310.10">
    <property type="entry name" value="Penicillin-binding protein 2a (Domain 2)"/>
    <property type="match status" value="1"/>
</dbReference>
<dbReference type="InterPro" id="IPR036138">
    <property type="entry name" value="PBP_dimer_sf"/>
</dbReference>
<accession>A0A549YEH0</accession>
<feature type="domain" description="Penicillin-binding protein transpeptidase" evidence="8">
    <location>
        <begin position="357"/>
        <end position="669"/>
    </location>
</feature>
<dbReference type="GO" id="GO:0005886">
    <property type="term" value="C:plasma membrane"/>
    <property type="evidence" value="ECO:0007669"/>
    <property type="project" value="TreeGrafter"/>
</dbReference>
<dbReference type="InterPro" id="IPR005311">
    <property type="entry name" value="PBP_dimer"/>
</dbReference>
<evidence type="ECO:0000256" key="3">
    <source>
        <dbReference type="ARBA" id="ARBA00007171"/>
    </source>
</evidence>
<sequence>MKKLVALFSLLLFVFIAACSDDEITPQERFDKYVNLWNDQAFSKMHDMITSNASEKYPAEAFTDRYKKIYNDLGISDLKVTYEKLSDETIEKAMEKGTAQFPFTVKMNSVAGPINFDNKATLIKEGEEDKENWFVKWDPGFIFPQIKDGGDIGLTVTEPERGEILDRNRMPLALNTIVKEIGIQPGKLGDNPEKTKQKIADLLDITVETIDKQLNKDWVGPNMHVPLKKVRKQKKDLLAQLRGMEAITERDKTARDYPLGEAAAHLTGYIGKITAEEMEELDSDAYDANDMIGKRGLELLYEDRLKGSQGVTITAVGENGDETVIAEKPVKDGENVVTTIDAGVQETIYNAYEDDAGTAAAIHPKTGETLALVSAPSFDPNEWVFGISQSKYDQIQNNPKRPLLNRFTATFSPGSAMKPVSAAIGLHNGSIVPGEGIEINGLTWSNSEDWGNYQVRRVSESDGPVDVTDALIRSDNIYFAKKAVEMGSEKFVKGLKQFGFGEELPFAYGVENSSVSSSGTINREVLLADTAYGQGEIQVSALHLALSYTPFLNDGNMLKPVLLADTETSQVWKKDLLSEKQATVIRGALRDVVASPKGTARGAQKANLPIAGKTGTAELKQSGDDNGAENGWFVGYPADKQDILIAMMIENTGDKGGSGYTVNKVTDILQADN</sequence>
<reference evidence="12 14" key="2">
    <citation type="submission" date="2019-07" db="EMBL/GenBank/DDBJ databases">
        <title>Genomic analysis of Lentibacillus sp. NKC851-2.</title>
        <authorList>
            <person name="Oh Y.J."/>
        </authorList>
    </citation>
    <scope>NUCLEOTIDE SEQUENCE [LARGE SCALE GENOMIC DNA]</scope>
    <source>
        <strain evidence="12 14">NKC851-2</strain>
    </source>
</reference>
<dbReference type="PROSITE" id="PS51257">
    <property type="entry name" value="PROKAR_LIPOPROTEIN"/>
    <property type="match status" value="1"/>
</dbReference>
<dbReference type="Pfam" id="PF05223">
    <property type="entry name" value="MecA_N"/>
    <property type="match status" value="1"/>
</dbReference>
<evidence type="ECO:0000259" key="10">
    <source>
        <dbReference type="Pfam" id="PF05223"/>
    </source>
</evidence>